<dbReference type="Pfam" id="PF13426">
    <property type="entry name" value="PAS_9"/>
    <property type="match status" value="1"/>
</dbReference>
<dbReference type="PANTHER" id="PTHR44757:SF2">
    <property type="entry name" value="BIOFILM ARCHITECTURE MAINTENANCE PROTEIN MBAA"/>
    <property type="match status" value="1"/>
</dbReference>
<dbReference type="Proteomes" id="UP001195963">
    <property type="component" value="Unassembled WGS sequence"/>
</dbReference>
<dbReference type="SMART" id="SM00091">
    <property type="entry name" value="PAS"/>
    <property type="match status" value="1"/>
</dbReference>
<dbReference type="CDD" id="cd00130">
    <property type="entry name" value="PAS"/>
    <property type="match status" value="1"/>
</dbReference>
<dbReference type="Gene3D" id="3.30.70.270">
    <property type="match status" value="1"/>
</dbReference>
<dbReference type="InterPro" id="IPR000014">
    <property type="entry name" value="PAS"/>
</dbReference>
<dbReference type="CDD" id="cd01949">
    <property type="entry name" value="GGDEF"/>
    <property type="match status" value="1"/>
</dbReference>
<dbReference type="SUPFAM" id="SSF141868">
    <property type="entry name" value="EAL domain-like"/>
    <property type="match status" value="1"/>
</dbReference>
<dbReference type="Pfam" id="PF00563">
    <property type="entry name" value="EAL"/>
    <property type="match status" value="1"/>
</dbReference>
<dbReference type="InterPro" id="IPR001633">
    <property type="entry name" value="EAL_dom"/>
</dbReference>
<dbReference type="Gene3D" id="3.30.450.20">
    <property type="entry name" value="PAS domain"/>
    <property type="match status" value="2"/>
</dbReference>
<dbReference type="SMART" id="SM00086">
    <property type="entry name" value="PAC"/>
    <property type="match status" value="2"/>
</dbReference>
<dbReference type="InterPro" id="IPR035919">
    <property type="entry name" value="EAL_sf"/>
</dbReference>
<dbReference type="SMART" id="SM00052">
    <property type="entry name" value="EAL"/>
    <property type="match status" value="1"/>
</dbReference>
<accession>A0ABS7E9N8</accession>
<dbReference type="Gene3D" id="2.130.10.10">
    <property type="entry name" value="YVTN repeat-like/Quinoprotein amine dehydrogenase"/>
    <property type="match status" value="3"/>
</dbReference>
<dbReference type="Gene3D" id="3.20.20.450">
    <property type="entry name" value="EAL domain"/>
    <property type="match status" value="1"/>
</dbReference>
<dbReference type="PROSITE" id="PS50883">
    <property type="entry name" value="EAL"/>
    <property type="match status" value="1"/>
</dbReference>
<dbReference type="InterPro" id="IPR052155">
    <property type="entry name" value="Biofilm_reg_signaling"/>
</dbReference>
<dbReference type="Pfam" id="PF08447">
    <property type="entry name" value="PAS_3"/>
    <property type="match status" value="1"/>
</dbReference>
<dbReference type="EMBL" id="JAHZST010000026">
    <property type="protein sequence ID" value="MBW8186382.1"/>
    <property type="molecule type" value="Genomic_DNA"/>
</dbReference>
<dbReference type="Pfam" id="PF00990">
    <property type="entry name" value="GGDEF"/>
    <property type="match status" value="1"/>
</dbReference>
<dbReference type="InterPro" id="IPR043128">
    <property type="entry name" value="Rev_trsase/Diguanyl_cyclase"/>
</dbReference>
<dbReference type="SUPFAM" id="SSF55785">
    <property type="entry name" value="PYP-like sensor domain (PAS domain)"/>
    <property type="match status" value="2"/>
</dbReference>
<dbReference type="InterPro" id="IPR013655">
    <property type="entry name" value="PAS_fold_3"/>
</dbReference>
<dbReference type="CDD" id="cd01948">
    <property type="entry name" value="EAL"/>
    <property type="match status" value="1"/>
</dbReference>
<dbReference type="InterPro" id="IPR000160">
    <property type="entry name" value="GGDEF_dom"/>
</dbReference>
<dbReference type="NCBIfam" id="TIGR00229">
    <property type="entry name" value="sensory_box"/>
    <property type="match status" value="1"/>
</dbReference>
<dbReference type="InterPro" id="IPR029787">
    <property type="entry name" value="Nucleotide_cyclase"/>
</dbReference>
<protein>
    <submittedName>
        <fullName evidence="4">EAL domain-containing protein</fullName>
    </submittedName>
</protein>
<organism evidence="4 5">
    <name type="scientific">Shewanella nanhaiensis</name>
    <dbReference type="NCBI Taxonomy" id="2864872"/>
    <lineage>
        <taxon>Bacteria</taxon>
        <taxon>Pseudomonadati</taxon>
        <taxon>Pseudomonadota</taxon>
        <taxon>Gammaproteobacteria</taxon>
        <taxon>Alteromonadales</taxon>
        <taxon>Shewanellaceae</taxon>
        <taxon>Shewanella</taxon>
    </lineage>
</organism>
<dbReference type="SUPFAM" id="SSF63829">
    <property type="entry name" value="Calcium-dependent phosphotriesterase"/>
    <property type="match status" value="1"/>
</dbReference>
<keyword evidence="5" id="KW-1185">Reference proteome</keyword>
<feature type="domain" description="EAL" evidence="2">
    <location>
        <begin position="1227"/>
        <end position="1482"/>
    </location>
</feature>
<evidence type="ECO:0000259" key="1">
    <source>
        <dbReference type="PROSITE" id="PS50113"/>
    </source>
</evidence>
<proteinExistence type="predicted"/>
<dbReference type="SMART" id="SM00267">
    <property type="entry name" value="GGDEF"/>
    <property type="match status" value="1"/>
</dbReference>
<dbReference type="InterPro" id="IPR013783">
    <property type="entry name" value="Ig-like_fold"/>
</dbReference>
<gene>
    <name evidence="4" type="ORF">K0625_22410</name>
</gene>
<evidence type="ECO:0000313" key="5">
    <source>
        <dbReference type="Proteomes" id="UP001195963"/>
    </source>
</evidence>
<name>A0ABS7E9N8_9GAMM</name>
<feature type="domain" description="PAC" evidence="1">
    <location>
        <begin position="879"/>
        <end position="933"/>
    </location>
</feature>
<dbReference type="Gene3D" id="2.60.40.10">
    <property type="entry name" value="Immunoglobulins"/>
    <property type="match status" value="1"/>
</dbReference>
<dbReference type="PANTHER" id="PTHR44757">
    <property type="entry name" value="DIGUANYLATE CYCLASE DGCP"/>
    <property type="match status" value="1"/>
</dbReference>
<dbReference type="InterPro" id="IPR035965">
    <property type="entry name" value="PAS-like_dom_sf"/>
</dbReference>
<evidence type="ECO:0000313" key="4">
    <source>
        <dbReference type="EMBL" id="MBW8186382.1"/>
    </source>
</evidence>
<feature type="domain" description="PAC" evidence="1">
    <location>
        <begin position="1001"/>
        <end position="1053"/>
    </location>
</feature>
<evidence type="ECO:0000259" key="3">
    <source>
        <dbReference type="PROSITE" id="PS50887"/>
    </source>
</evidence>
<feature type="domain" description="GGDEF" evidence="3">
    <location>
        <begin position="1085"/>
        <end position="1218"/>
    </location>
</feature>
<evidence type="ECO:0000259" key="2">
    <source>
        <dbReference type="PROSITE" id="PS50883"/>
    </source>
</evidence>
<sequence>MIKRTYQILLLIIVIFITCLIPTRASDIVQRVFSERDGLVNGTINDISFDSYGFTWLATEEGLYRISNSKVRRVDKKGFNTRLSDEYIDFVEPLSSRHLLISNYTDTYLYDILQDTFIRFGSEQLFPDYKKLSLDAITKKDDGDYHFLSKQGELLTFSYKNMTLNLINTLPFNQDLPWSVLMVMDDERLLVGSPYKLHLRDQLGEFQMALDWQEDMGMIKGVMEDSSGRLWLSSSDGLYEIFKDDFSLRKVSQLPFYNTKAAEDRKGNLWLASREGLIKWYPDHEEVKVYKGDIKQAADIDYIFDIAIDNNDIIWVGGSGDALAVVAEAPDFLSETYTQAPPYLTSDEMIWSIWAKKNGVWLGTDKGLVVINKESQTSATVLPEELALNDSIYKVDELDASHLLLSTTNGLFVVNKETHESQRFALWNQGENSLENKLVFSSYLDPQIKGRWWFATGSGLFYWEPGLFTPQELLIAKENLGQYKPNLRAVYRSIDGKLWIAGEELFGYIDHMGGFHSTLSIFGDSSRSPTISYIDEVSPGVLWLGSSLGLIEYTFDKGVTESLTKRWQVDCPSIFFFHKIAPYRVLGCLNSIIRVNMDTDELLVIEHEDGLISQEINDGASFYDPNAGLYVGTPDGAMLLNVSGMKNRIKNDGIMLESVSVFYEQSTEISLIPEQNSMIKPGARMINFQLTSLDYLDDRPLTLQYRIRLQNEHSVVNYLLLSDQSLVSVSGLKAGKYVLDILSLQNGIWSSEPYSYQFEVDEFWWESYWFKTFFVMTLLLVVIVILIGRQRQLSAFRVVNEALVESEDRLRQSLKGSDSELWEWRDDTQMFNLENQGSGLTGDSKNILLTLDDFPVHRDEKKSVLASWKSMLNGDSDRFEVEYRYRRDDKSWGWTRVRGRPVDFDPETGKITRVAGIYSDITAQRQLEDDVKLLAQAFENTSEGVLILDAKERIKVSNKAAQMILGLDVEAFNSKTFSSLMVAKEGRLDEVAKLLGSGDSWTGEREFICANGNNCPVWLNVSTMLGGKGDIVHYVAVFSDITERKRSEAELRRLANYDVLTGLPNRSLFSTRLAQSIHRAEHSGEKLALIFLDLDRFKHVNDSFGHSMGDALLVEAASRLQSCIPDGHTLCRFGGDEFVILLREVSDVDMINHICTELLKQIKTPFELYGREFFISTSIGVSLWPDDATQAENLIKNADQAMYHAKEEGKGNFQYYSSERNSEALYHLHLEAELRRAIEREEFELHYQPQIDILKDDKLIGMEALLRWRHHQDGLIRTDIFIKVAESCGLIIDIDRWVLRQACIQGAQWASTYGDGFKLSVNISAVHFRQPDFIEGVKSILDETKIPAEILSFEITEGVLMKELNIAKAHLKELKYLGIDVAIDDFGTGYSSLAYLRHFDVTTLKIDRSFLIDIATNEADQAIASSIIELARNLKLSVVAEGVETKAQLEQVFSRGCYIIQGYYFSKPLTQPEMERYIKSKKIGG</sequence>
<comment type="caution">
    <text evidence="4">The sequence shown here is derived from an EMBL/GenBank/DDBJ whole genome shotgun (WGS) entry which is preliminary data.</text>
</comment>
<dbReference type="PROSITE" id="PS50887">
    <property type="entry name" value="GGDEF"/>
    <property type="match status" value="1"/>
</dbReference>
<dbReference type="SUPFAM" id="SSF55073">
    <property type="entry name" value="Nucleotide cyclase"/>
    <property type="match status" value="1"/>
</dbReference>
<dbReference type="PROSITE" id="PS50113">
    <property type="entry name" value="PAC"/>
    <property type="match status" value="2"/>
</dbReference>
<dbReference type="InterPro" id="IPR000700">
    <property type="entry name" value="PAS-assoc_C"/>
</dbReference>
<dbReference type="InterPro" id="IPR015943">
    <property type="entry name" value="WD40/YVTN_repeat-like_dom_sf"/>
</dbReference>
<dbReference type="InterPro" id="IPR001610">
    <property type="entry name" value="PAC"/>
</dbReference>
<reference evidence="4 5" key="1">
    <citation type="submission" date="2021-07" db="EMBL/GenBank/DDBJ databases">
        <title>Shewanella sp. nov, isolated from SCS.</title>
        <authorList>
            <person name="Cao W.R."/>
        </authorList>
    </citation>
    <scope>NUCLEOTIDE SEQUENCE [LARGE SCALE GENOMIC DNA]</scope>
    <source>
        <strain evidence="4 5">NR704-98</strain>
    </source>
</reference>
<dbReference type="NCBIfam" id="TIGR00254">
    <property type="entry name" value="GGDEF"/>
    <property type="match status" value="1"/>
</dbReference>